<dbReference type="Pfam" id="PF01627">
    <property type="entry name" value="Hpt"/>
    <property type="match status" value="1"/>
</dbReference>
<organism evidence="2">
    <name type="scientific">marine sediment metagenome</name>
    <dbReference type="NCBI Taxonomy" id="412755"/>
    <lineage>
        <taxon>unclassified sequences</taxon>
        <taxon>metagenomes</taxon>
        <taxon>ecological metagenomes</taxon>
    </lineage>
</organism>
<name>A0A0F9WX82_9ZZZZ</name>
<dbReference type="CDD" id="cd00088">
    <property type="entry name" value="HPT"/>
    <property type="match status" value="1"/>
</dbReference>
<dbReference type="Gene3D" id="1.20.120.160">
    <property type="entry name" value="HPT domain"/>
    <property type="match status" value="1"/>
</dbReference>
<comment type="caution">
    <text evidence="2">The sequence shown here is derived from an EMBL/GenBank/DDBJ whole genome shotgun (WGS) entry which is preliminary data.</text>
</comment>
<reference evidence="2" key="1">
    <citation type="journal article" date="2015" name="Nature">
        <title>Complex archaea that bridge the gap between prokaryotes and eukaryotes.</title>
        <authorList>
            <person name="Spang A."/>
            <person name="Saw J.H."/>
            <person name="Jorgensen S.L."/>
            <person name="Zaremba-Niedzwiedzka K."/>
            <person name="Martijn J."/>
            <person name="Lind A.E."/>
            <person name="van Eijk R."/>
            <person name="Schleper C."/>
            <person name="Guy L."/>
            <person name="Ettema T.J."/>
        </authorList>
    </citation>
    <scope>NUCLEOTIDE SEQUENCE</scope>
</reference>
<protein>
    <recommendedName>
        <fullName evidence="1">HPt domain-containing protein</fullName>
    </recommendedName>
</protein>
<feature type="domain" description="HPt" evidence="1">
    <location>
        <begin position="20"/>
        <end position="117"/>
    </location>
</feature>
<dbReference type="AlphaFoldDB" id="A0A0F9WX82"/>
<dbReference type="GO" id="GO:0000160">
    <property type="term" value="P:phosphorelay signal transduction system"/>
    <property type="evidence" value="ECO:0007669"/>
    <property type="project" value="InterPro"/>
</dbReference>
<dbReference type="InterPro" id="IPR036641">
    <property type="entry name" value="HPT_dom_sf"/>
</dbReference>
<dbReference type="EMBL" id="LAZR01000106">
    <property type="protein sequence ID" value="KKN91016.1"/>
    <property type="molecule type" value="Genomic_DNA"/>
</dbReference>
<accession>A0A0F9WX82</accession>
<proteinExistence type="predicted"/>
<evidence type="ECO:0000313" key="2">
    <source>
        <dbReference type="EMBL" id="KKN91016.1"/>
    </source>
</evidence>
<dbReference type="InterPro" id="IPR008207">
    <property type="entry name" value="Sig_transdc_His_kin_Hpt_dom"/>
</dbReference>
<dbReference type="SMART" id="SM00073">
    <property type="entry name" value="HPT"/>
    <property type="match status" value="1"/>
</dbReference>
<dbReference type="PROSITE" id="PS50894">
    <property type="entry name" value="HPT"/>
    <property type="match status" value="1"/>
</dbReference>
<dbReference type="SUPFAM" id="SSF47226">
    <property type="entry name" value="Histidine-containing phosphotransfer domain, HPT domain"/>
    <property type="match status" value="1"/>
</dbReference>
<evidence type="ECO:0000259" key="1">
    <source>
        <dbReference type="PROSITE" id="PS50894"/>
    </source>
</evidence>
<sequence>MSDNPPDLDSDVQNSLSELMREDYRLLLETFMNDAEMRLEHLRLNLDEQNWESFRQTAHSFRGSCGNMGAIALQKSCHLAEQAGTAEDADAARSAYLQLVVLYERVETLLHSLLQKI</sequence>
<gene>
    <name evidence="2" type="ORF">LCGC14_0222180</name>
</gene>